<name>A0ABR2KJP2_9EUKA</name>
<protein>
    <recommendedName>
        <fullName evidence="3">Serine-threonine/tyrosine-protein kinase catalytic domain-containing protein</fullName>
    </recommendedName>
</protein>
<dbReference type="Proteomes" id="UP001470230">
    <property type="component" value="Unassembled WGS sequence"/>
</dbReference>
<gene>
    <name evidence="1" type="ORF">M9Y10_028307</name>
</gene>
<comment type="caution">
    <text evidence="1">The sequence shown here is derived from an EMBL/GenBank/DDBJ whole genome shotgun (WGS) entry which is preliminary data.</text>
</comment>
<evidence type="ECO:0008006" key="3">
    <source>
        <dbReference type="Google" id="ProtNLM"/>
    </source>
</evidence>
<sequence length="94" mass="11284">MPDSMPSCYRSLTEKCWSQEPNERPAFNEIVNQLKTDSNFITEKIQKDDHLEYIDFIEKSQISFNWSHKILQVDEFIQSKNRIRETEIIDENTK</sequence>
<dbReference type="InterPro" id="IPR011009">
    <property type="entry name" value="Kinase-like_dom_sf"/>
</dbReference>
<proteinExistence type="predicted"/>
<evidence type="ECO:0000313" key="1">
    <source>
        <dbReference type="EMBL" id="KAK8891102.1"/>
    </source>
</evidence>
<keyword evidence="2" id="KW-1185">Reference proteome</keyword>
<accession>A0ABR2KJP2</accession>
<organism evidence="1 2">
    <name type="scientific">Tritrichomonas musculus</name>
    <dbReference type="NCBI Taxonomy" id="1915356"/>
    <lineage>
        <taxon>Eukaryota</taxon>
        <taxon>Metamonada</taxon>
        <taxon>Parabasalia</taxon>
        <taxon>Tritrichomonadida</taxon>
        <taxon>Tritrichomonadidae</taxon>
        <taxon>Tritrichomonas</taxon>
    </lineage>
</organism>
<reference evidence="1 2" key="1">
    <citation type="submission" date="2024-04" db="EMBL/GenBank/DDBJ databases">
        <title>Tritrichomonas musculus Genome.</title>
        <authorList>
            <person name="Alves-Ferreira E."/>
            <person name="Grigg M."/>
            <person name="Lorenzi H."/>
            <person name="Galac M."/>
        </authorList>
    </citation>
    <scope>NUCLEOTIDE SEQUENCE [LARGE SCALE GENOMIC DNA]</scope>
    <source>
        <strain evidence="1 2">EAF2021</strain>
    </source>
</reference>
<dbReference type="Gene3D" id="1.10.510.10">
    <property type="entry name" value="Transferase(Phosphotransferase) domain 1"/>
    <property type="match status" value="1"/>
</dbReference>
<dbReference type="SUPFAM" id="SSF56112">
    <property type="entry name" value="Protein kinase-like (PK-like)"/>
    <property type="match status" value="1"/>
</dbReference>
<dbReference type="EMBL" id="JAPFFF010000004">
    <property type="protein sequence ID" value="KAK8891102.1"/>
    <property type="molecule type" value="Genomic_DNA"/>
</dbReference>
<evidence type="ECO:0000313" key="2">
    <source>
        <dbReference type="Proteomes" id="UP001470230"/>
    </source>
</evidence>